<gene>
    <name evidence="1" type="ORF">PAECIP111893_05339</name>
</gene>
<dbReference type="Pfam" id="PF04229">
    <property type="entry name" value="GrpB"/>
    <property type="match status" value="1"/>
</dbReference>
<dbReference type="RefSeq" id="WP_236347698.1">
    <property type="nucleotide sequence ID" value="NZ_CAKMMF010000064.1"/>
</dbReference>
<keyword evidence="2" id="KW-1185">Reference proteome</keyword>
<dbReference type="PANTHER" id="PTHR34822:SF1">
    <property type="entry name" value="GRPB FAMILY PROTEIN"/>
    <property type="match status" value="1"/>
</dbReference>
<evidence type="ECO:0008006" key="3">
    <source>
        <dbReference type="Google" id="ProtNLM"/>
    </source>
</evidence>
<dbReference type="InterPro" id="IPR043519">
    <property type="entry name" value="NT_sf"/>
</dbReference>
<dbReference type="SUPFAM" id="SSF81301">
    <property type="entry name" value="Nucleotidyltransferase"/>
    <property type="match status" value="1"/>
</dbReference>
<dbReference type="Gene3D" id="3.30.460.10">
    <property type="entry name" value="Beta Polymerase, domain 2"/>
    <property type="match status" value="1"/>
</dbReference>
<organism evidence="1 2">
    <name type="scientific">Paenibacillus plantiphilus</name>
    <dbReference type="NCBI Taxonomy" id="2905650"/>
    <lineage>
        <taxon>Bacteria</taxon>
        <taxon>Bacillati</taxon>
        <taxon>Bacillota</taxon>
        <taxon>Bacilli</taxon>
        <taxon>Bacillales</taxon>
        <taxon>Paenibacillaceae</taxon>
        <taxon>Paenibacillus</taxon>
    </lineage>
</organism>
<dbReference type="Proteomes" id="UP000838686">
    <property type="component" value="Unassembled WGS sequence"/>
</dbReference>
<evidence type="ECO:0000313" key="1">
    <source>
        <dbReference type="EMBL" id="CAH1226367.1"/>
    </source>
</evidence>
<dbReference type="PANTHER" id="PTHR34822">
    <property type="entry name" value="GRPB DOMAIN PROTEIN (AFU_ORTHOLOGUE AFUA_1G01530)"/>
    <property type="match status" value="1"/>
</dbReference>
<name>A0ABM9CY04_9BACL</name>
<accession>A0ABM9CY04</accession>
<evidence type="ECO:0000313" key="2">
    <source>
        <dbReference type="Proteomes" id="UP000838686"/>
    </source>
</evidence>
<dbReference type="EMBL" id="CAKMMF010000064">
    <property type="protein sequence ID" value="CAH1226367.1"/>
    <property type="molecule type" value="Genomic_DNA"/>
</dbReference>
<dbReference type="InterPro" id="IPR007344">
    <property type="entry name" value="GrpB/CoaE"/>
</dbReference>
<comment type="caution">
    <text evidence="1">The sequence shown here is derived from an EMBL/GenBank/DDBJ whole genome shotgun (WGS) entry which is preliminary data.</text>
</comment>
<sequence length="181" mass="21181">MRRTEIAPWTENWFELYRKEEVLLTSIFSNDLLDIHHIGSTSVPQIGFAKPIIDILIVVKDLNRVDQYNDHMILLGYKPRGEQGIVGRRYFSKGEGNRTHHVHIYEVGNINIEYHLNFKEYLMNHPDEAKTYGELKLHLAKQSPDNVHLYQDGKEAFCNGIVMKAMKWASEEKDNREENRG</sequence>
<reference evidence="1" key="1">
    <citation type="submission" date="2022-01" db="EMBL/GenBank/DDBJ databases">
        <authorList>
            <person name="Criscuolo A."/>
        </authorList>
    </citation>
    <scope>NUCLEOTIDE SEQUENCE</scope>
    <source>
        <strain evidence="1">CIP111893</strain>
    </source>
</reference>
<protein>
    <recommendedName>
        <fullName evidence="3">GrpB family protein</fullName>
    </recommendedName>
</protein>
<proteinExistence type="predicted"/>